<dbReference type="NCBIfam" id="NF012211">
    <property type="entry name" value="tand_rpt_95"/>
    <property type="match status" value="4"/>
</dbReference>
<feature type="compositionally biased region" description="Polar residues" evidence="1">
    <location>
        <begin position="770"/>
        <end position="784"/>
    </location>
</feature>
<feature type="compositionally biased region" description="Pro residues" evidence="1">
    <location>
        <begin position="506"/>
        <end position="516"/>
    </location>
</feature>
<dbReference type="PANTHER" id="PTHR34720">
    <property type="entry name" value="MICROCYSTIN DEPENDENT PROTEIN"/>
    <property type="match status" value="1"/>
</dbReference>
<comment type="caution">
    <text evidence="2">The sequence shown here is derived from an EMBL/GenBank/DDBJ whole genome shotgun (WGS) entry which is preliminary data.</text>
</comment>
<dbReference type="PANTHER" id="PTHR34720:SF9">
    <property type="entry name" value="BLR4714 PROTEIN"/>
    <property type="match status" value="1"/>
</dbReference>
<accession>A0ABU6CWU4</accession>
<reference evidence="2 3" key="2">
    <citation type="submission" date="2024-01" db="EMBL/GenBank/DDBJ databases">
        <authorList>
            <person name="Xie X."/>
        </authorList>
    </citation>
    <scope>NUCLEOTIDE SEQUENCE [LARGE SCALE GENOMIC DNA]</scope>
    <source>
        <strain evidence="2">SCUT-1</strain>
    </source>
</reference>
<feature type="region of interest" description="Disordered" evidence="1">
    <location>
        <begin position="503"/>
        <end position="535"/>
    </location>
</feature>
<evidence type="ECO:0000313" key="3">
    <source>
        <dbReference type="Proteomes" id="UP001308005"/>
    </source>
</evidence>
<feature type="region of interest" description="Disordered" evidence="1">
    <location>
        <begin position="761"/>
        <end position="801"/>
    </location>
</feature>
<keyword evidence="3" id="KW-1185">Reference proteome</keyword>
<feature type="compositionally biased region" description="Low complexity" evidence="1">
    <location>
        <begin position="630"/>
        <end position="640"/>
    </location>
</feature>
<feature type="region of interest" description="Disordered" evidence="1">
    <location>
        <begin position="618"/>
        <end position="640"/>
    </location>
</feature>
<protein>
    <submittedName>
        <fullName evidence="2">Ig-like domain-containing protein</fullName>
    </submittedName>
</protein>
<feature type="compositionally biased region" description="Polar residues" evidence="1">
    <location>
        <begin position="520"/>
        <end position="529"/>
    </location>
</feature>
<feature type="region of interest" description="Disordered" evidence="1">
    <location>
        <begin position="442"/>
        <end position="470"/>
    </location>
</feature>
<feature type="compositionally biased region" description="Low complexity" evidence="1">
    <location>
        <begin position="785"/>
        <end position="795"/>
    </location>
</feature>
<dbReference type="RefSeq" id="WP_324694406.1">
    <property type="nucleotide sequence ID" value="NZ_JAYMYJ010000083.1"/>
</dbReference>
<dbReference type="EMBL" id="JAYMYJ010000083">
    <property type="protein sequence ID" value="MEB4591017.1"/>
    <property type="molecule type" value="Genomic_DNA"/>
</dbReference>
<feature type="compositionally biased region" description="Polar residues" evidence="1">
    <location>
        <begin position="448"/>
        <end position="470"/>
    </location>
</feature>
<feature type="compositionally biased region" description="Polar residues" evidence="1">
    <location>
        <begin position="257"/>
        <end position="277"/>
    </location>
</feature>
<dbReference type="Proteomes" id="UP001308005">
    <property type="component" value="Unassembled WGS sequence"/>
</dbReference>
<evidence type="ECO:0000256" key="1">
    <source>
        <dbReference type="SAM" id="MobiDB-lite"/>
    </source>
</evidence>
<name>A0ABU6CWU4_9GAMM</name>
<reference evidence="3" key="1">
    <citation type="submission" date="2023-07" db="EMBL/GenBank/DDBJ databases">
        <title>The carbon used by Thiothrix.</title>
        <authorList>
            <person name="Chen L."/>
        </authorList>
    </citation>
    <scope>NUCLEOTIDE SEQUENCE [LARGE SCALE GENOMIC DNA]</scope>
</reference>
<feature type="region of interest" description="Disordered" evidence="1">
    <location>
        <begin position="248"/>
        <end position="277"/>
    </location>
</feature>
<organism evidence="2 3">
    <name type="scientific">Candidatus Thiothrix phosphatis</name>
    <dbReference type="NCBI Taxonomy" id="3112415"/>
    <lineage>
        <taxon>Bacteria</taxon>
        <taxon>Pseudomonadati</taxon>
        <taxon>Pseudomonadota</taxon>
        <taxon>Gammaproteobacteria</taxon>
        <taxon>Thiotrichales</taxon>
        <taxon>Thiotrichaceae</taxon>
        <taxon>Thiothrix</taxon>
    </lineage>
</organism>
<dbReference type="Gene3D" id="2.60.40.2810">
    <property type="match status" value="3"/>
</dbReference>
<gene>
    <name evidence="2" type="ORF">VSS37_08520</name>
</gene>
<evidence type="ECO:0000313" key="2">
    <source>
        <dbReference type="EMBL" id="MEB4591017.1"/>
    </source>
</evidence>
<sequence length="828" mass="85913">MTDDAKALFLINAERTGRTGMMPNVIGLPLAGIESHVDTTAQNYAILLHDNDLTGHYQPSGNSSTDNPDQRISATVGAACKEFTTRAENLAYFAAYSGTPMGASSIPLPVERAIYNWIYNDASSSWGHREAVLLQDTPLSNPTQSWGFKNNNGSAAHEGFLGFYRIGSTDYTPFGTSPLPYSYGVAVVMNIFDPLSDTAATSNGCSYNVTLRTEDLPSVTANTPPIATDDSASTAYQTPVTISNVLANDSDPDGDTLSVTANTNPANGAVTRSGNSLTYTPNNGFSGADTFTYTVSDGKGGTSSATVTVTVAAATTNTPPTAADDSANTAYQTPVTISNVLANDSDPDGDTLSVTANTNPANGAVTRSGNSFTYTPNNGFSGADTFTYTISDGKGGASSATVTVTVAAAPAANTPPTAANDTASTAYQKSITISNVLANDSDPDGDTLSVTANTNPAKGTVTRSGNSFTYTPNNGFSGADTFTYTVSDGKGGTSSATVTVTVAAAPTPPTPPPTPPATTDDSYSTNQPPEAQDDILSTPYQTPIIISNVLENDSDTDGDTLRVLTKSLPTHGTITRFGDIFTYTPDEGFSGIDSFVYTIGDDNGHIAFATVRITVTPAGQTNTDDPTDQENNNGGSSSSENYAPSFLLKDAAVTVNAFVGLTRIQNWVISANDGEGGKQFPNGVGDTTADQIRFKVISNSNPDLFELAPWVDYQSHSLYVYPKLNAQGSAKIGITAIDKNGAGLTSEVQYFTIIVESKETASDSAETDPSIDSNPTPQSNQTAENNSAATSQSGGNSSGGGGSLGFPALSLLTGLLLAKRKTKQALRR</sequence>
<dbReference type="Pfam" id="PF17963">
    <property type="entry name" value="Big_9"/>
    <property type="match status" value="4"/>
</dbReference>
<dbReference type="Gene3D" id="2.60.40.3440">
    <property type="match status" value="1"/>
</dbReference>
<proteinExistence type="predicted"/>